<organism evidence="1 2">
    <name type="scientific">Rufibacter tibetensis</name>
    <dbReference type="NCBI Taxonomy" id="512763"/>
    <lineage>
        <taxon>Bacteria</taxon>
        <taxon>Pseudomonadati</taxon>
        <taxon>Bacteroidota</taxon>
        <taxon>Cytophagia</taxon>
        <taxon>Cytophagales</taxon>
        <taxon>Hymenobacteraceae</taxon>
        <taxon>Rufibacter</taxon>
    </lineage>
</organism>
<name>A0A0N7HX10_9BACT</name>
<dbReference type="Proteomes" id="UP000061382">
    <property type="component" value="Chromosome"/>
</dbReference>
<protein>
    <submittedName>
        <fullName evidence="1">Uncharacterized protein</fullName>
    </submittedName>
</protein>
<dbReference type="PATRIC" id="fig|512763.3.peg.4246"/>
<proteinExistence type="predicted"/>
<dbReference type="KEGG" id="rti:DC20_19365"/>
<evidence type="ECO:0000313" key="2">
    <source>
        <dbReference type="Proteomes" id="UP000061382"/>
    </source>
</evidence>
<dbReference type="STRING" id="512763.DC20_19365"/>
<evidence type="ECO:0000313" key="1">
    <source>
        <dbReference type="EMBL" id="ALJ00745.1"/>
    </source>
</evidence>
<dbReference type="EMBL" id="CP012643">
    <property type="protein sequence ID" value="ALJ00745.1"/>
    <property type="molecule type" value="Genomic_DNA"/>
</dbReference>
<accession>A0A0N7HX10</accession>
<keyword evidence="2" id="KW-1185">Reference proteome</keyword>
<gene>
    <name evidence="1" type="ORF">DC20_19365</name>
</gene>
<reference evidence="1 2" key="1">
    <citation type="submission" date="2015-08" db="EMBL/GenBank/DDBJ databases">
        <title>Complete genome sequence of Rufibacter tibetensis strain 1351t, a radiation-resistant bacterium from tibet plateau.</title>
        <authorList>
            <person name="Dai J."/>
        </authorList>
    </citation>
    <scope>NUCLEOTIDE SEQUENCE [LARGE SCALE GENOMIC DNA]</scope>
    <source>
        <strain evidence="1 2">1351</strain>
    </source>
</reference>
<dbReference type="AlphaFoldDB" id="A0A0N7HX10"/>
<dbReference type="OrthoDB" id="982322at2"/>
<sequence length="160" mass="18631">MSNIGKSKLGFYEKKIISNYITDENGIDLEEIGEKTTEINIPINIARNDFLSIRKLSYEINEVTNFLKSKQLEYRETGYDRRLLWFRVNVIDQAINQYLGIGYINIEQSWLKFIIHSLSHDKADQGGDGIFAIIDEDFHWAVSFTLSQQDLSLSIQKFEK</sequence>
<dbReference type="RefSeq" id="WP_062545350.1">
    <property type="nucleotide sequence ID" value="NZ_CP012643.1"/>
</dbReference>